<dbReference type="GeneID" id="26304500"/>
<organism evidence="16">
    <name type="scientific">Pseudozyma antarctica</name>
    <name type="common">Yeast</name>
    <name type="synonym">Candida antarctica</name>
    <dbReference type="NCBI Taxonomy" id="84753"/>
    <lineage>
        <taxon>Eukaryota</taxon>
        <taxon>Fungi</taxon>
        <taxon>Dikarya</taxon>
        <taxon>Basidiomycota</taxon>
        <taxon>Ustilaginomycotina</taxon>
        <taxon>Ustilaginomycetes</taxon>
        <taxon>Ustilaginales</taxon>
        <taxon>Ustilaginaceae</taxon>
        <taxon>Moesziomyces</taxon>
    </lineage>
</organism>
<name>A0A081CFL9_PSEA2</name>
<evidence type="ECO:0000256" key="7">
    <source>
        <dbReference type="ARBA" id="ARBA00022643"/>
    </source>
</evidence>
<evidence type="ECO:0000256" key="4">
    <source>
        <dbReference type="ARBA" id="ARBA00012604"/>
    </source>
</evidence>
<keyword evidence="11" id="KW-0560">Oxidoreductase</keyword>
<gene>
    <name evidence="16" type="ORF">PAN0_009c3682</name>
</gene>
<dbReference type="FunFam" id="3.40.920.10:FF:000007">
    <property type="entry name" value="Related to MET10-sulfite reductase flavin-binding subunit"/>
    <property type="match status" value="1"/>
</dbReference>
<sequence>MRPYAPRSSWQKRPDHLDVGVASSSNFSSKIDISGKSLGHTAVPSGARRKIGSKSPSIFSSFTIHLLLPSCVFTPKMAATSSQSLYQSAAIFAGGLAIGAGTLALSRAAFAPAHKPNKSIKRKVSDAKLRSAPSAPAATAAPPTEAKADTTSSTGNGRVDPPASKQLDQVDAKGAGPAAPAKEQLPGHVAPNGVDATAGGQKLAGLVNAQPVNAAVPEPAPANRAQHLDARMDLGLVQGPTEAEIAAKLAAQSWLLGIPSATLTSTGAIDSIAYANSTAVFSYESETNGGFGSFSENEAKLAAEKGWFKGRASVFKMQTRSGAGNAIVGYLNAKGGSSSTEPAKVVTALTNAAGFAAMAPTLASYNGSDNAKLVLQVSAASHSTDGADELSITNDYASVLAAAATLGDAYEVVLSATRQEAVDFAQYAYQSNKNVVHVFDGAFAGREVGTLAIPTKGQKVDVPEPFLFTGSPKAKTVLVVPNGSHSQAARAVLVTLPPAVRHNVALLSVRTLASWDETDLRKALPKSVESLHVLEQVLGGASSGQLYDDIVSSVFGTEFSGSDVPSHVFPVALAAGQDLTAAELHKLLETLGDAHKAALKVQDVLDEADESHADLLALSGASVVTFFDTETSPTAPLAQLTARAIRDRGADTQLNARLLSRFDNFEASGIVRSDIILSSRPESAADAPIVLAAEENAAKVLVVSDPATTLKSYAPFQSLVRGGTVIFNTPGWEVAELDSKLRAEDKRVLAQKSARLLLVDAAAVVEKLNVKTANASGGKAKVGDNVVPAEIAAAVLLVAVLRVQLNTSGAALAAFLKRVLGTAPVGIDGVEGLVSAAESAIQLHAFSDDEWSKAQPISEAEENAPLRPTQIRYNGFGPNPEAATVGTELAPVRTTWAQSAWQHLFSEAYDTAADALRPDLPEQTWVVEVTENRRLTPVDYDRNVFHMELSTKGTDLKYEVGEALGVHGWNDAEEVAEFIRWAGFDADEIVNAPSLTQVGKHEARTVFQTLQQNLDIFGKPPKRFYEELAKLATNRDEARWLRFISSAEGSFTFKKLSEIETLTYADVLRMFPSARLPIDQLLTLVEPIKPRHYSIASAQSAVGESIHLLIVTVDWKTPSGSPRFGQCTRYLSELKPGAKVTVSLKPSVMKLPPIDTQPIIMAGLGTGAAPFRAFIQARAHKKAQGIEVGPLVYYFGSRYRSAEYLYGEELEAYTQDGVIQHMGLAFSRDTSKKVYIQHKILEDGDLLTQYLGPEIEKLEAAGGKAEVVLQDGLINDEDIEDGKKGYFFVCGPTWPVPDIHEALVGAFVKKGLTKDQAEKKMEALKEDERYVLEVY</sequence>
<evidence type="ECO:0000256" key="2">
    <source>
        <dbReference type="ARBA" id="ARBA00001974"/>
    </source>
</evidence>
<evidence type="ECO:0000256" key="6">
    <source>
        <dbReference type="ARBA" id="ARBA00022630"/>
    </source>
</evidence>
<protein>
    <recommendedName>
        <fullName evidence="4">assimilatory sulfite reductase (NADPH)</fullName>
        <ecNumber evidence="4">1.8.1.2</ecNumber>
    </recommendedName>
</protein>
<dbReference type="EMBL" id="DF830076">
    <property type="protein sequence ID" value="GAK65465.1"/>
    <property type="molecule type" value="Genomic_DNA"/>
</dbReference>
<dbReference type="EC" id="1.8.1.2" evidence="4"/>
<dbReference type="FunFam" id="1.20.990.10:FF:000010">
    <property type="entry name" value="Sulfite reductase [NADPH] flavoprotein component"/>
    <property type="match status" value="1"/>
</dbReference>
<dbReference type="GO" id="GO:0005829">
    <property type="term" value="C:cytosol"/>
    <property type="evidence" value="ECO:0007669"/>
    <property type="project" value="TreeGrafter"/>
</dbReference>
<dbReference type="SUPFAM" id="SSF52922">
    <property type="entry name" value="TK C-terminal domain-like"/>
    <property type="match status" value="1"/>
</dbReference>
<comment type="pathway">
    <text evidence="3">Sulfur metabolism; hydrogen sulfide biosynthesis; hydrogen sulfide from sulfite (NADPH route): step 1/1.</text>
</comment>
<evidence type="ECO:0000256" key="3">
    <source>
        <dbReference type="ARBA" id="ARBA00004774"/>
    </source>
</evidence>
<dbReference type="Gene3D" id="3.40.50.80">
    <property type="entry name" value="Nucleotide-binding domain of ferredoxin-NADP reductase (FNR) module"/>
    <property type="match status" value="1"/>
</dbReference>
<keyword evidence="6" id="KW-0285">Flavoprotein</keyword>
<accession>A0A081CFL9</accession>
<dbReference type="Proteomes" id="UP000053758">
    <property type="component" value="Unassembled WGS sequence"/>
</dbReference>
<dbReference type="InterPro" id="IPR002869">
    <property type="entry name" value="Pyrv_flavodox_OxRed_cen"/>
</dbReference>
<evidence type="ECO:0000256" key="12">
    <source>
        <dbReference type="ARBA" id="ARBA00052219"/>
    </source>
</evidence>
<reference evidence="16" key="1">
    <citation type="submission" date="2014-07" db="EMBL/GenBank/DDBJ databases">
        <title>Draft genome sequence of the yeast Pseudozyma antarctica JCM 10317 known as a producer of lipase B which used in a wide range of industrial applications.</title>
        <authorList>
            <person name="Morita T."/>
            <person name="Saika A."/>
            <person name="Koike H."/>
        </authorList>
    </citation>
    <scope>NUCLEOTIDE SEQUENCE</scope>
    <source>
        <strain evidence="16">JCM 10317</strain>
    </source>
</reference>
<dbReference type="Pfam" id="PF00667">
    <property type="entry name" value="FAD_binding_1"/>
    <property type="match status" value="1"/>
</dbReference>
<feature type="compositionally biased region" description="Low complexity" evidence="14">
    <location>
        <begin position="132"/>
        <end position="151"/>
    </location>
</feature>
<dbReference type="FunFam" id="3.40.50.80:FF:000033">
    <property type="entry name" value="Sulfite reductase (NADPH) flavoprotein alpha-component"/>
    <property type="match status" value="1"/>
</dbReference>
<evidence type="ECO:0000256" key="13">
    <source>
        <dbReference type="ARBA" id="ARBA00059320"/>
    </source>
</evidence>
<comment type="cofactor">
    <cofactor evidence="1">
        <name>FMN</name>
        <dbReference type="ChEBI" id="CHEBI:58210"/>
    </cofactor>
</comment>
<dbReference type="Gene3D" id="3.40.920.10">
    <property type="entry name" value="Pyruvate-ferredoxin oxidoreductase, PFOR, domain III"/>
    <property type="match status" value="1"/>
</dbReference>
<dbReference type="GO" id="GO:0010181">
    <property type="term" value="F:FMN binding"/>
    <property type="evidence" value="ECO:0007669"/>
    <property type="project" value="TreeGrafter"/>
</dbReference>
<dbReference type="PROSITE" id="PS51384">
    <property type="entry name" value="FAD_FR"/>
    <property type="match status" value="1"/>
</dbReference>
<feature type="region of interest" description="Disordered" evidence="14">
    <location>
        <begin position="112"/>
        <end position="197"/>
    </location>
</feature>
<evidence type="ECO:0000256" key="5">
    <source>
        <dbReference type="ARBA" id="ARBA00022448"/>
    </source>
</evidence>
<dbReference type="InterPro" id="IPR001433">
    <property type="entry name" value="OxRdtase_FAD/NAD-bd"/>
</dbReference>
<evidence type="ECO:0000256" key="11">
    <source>
        <dbReference type="ARBA" id="ARBA00023002"/>
    </source>
</evidence>
<dbReference type="HOGENOM" id="CLU_003662_0_0_1"/>
<keyword evidence="17" id="KW-1185">Reference proteome</keyword>
<dbReference type="InterPro" id="IPR017938">
    <property type="entry name" value="Riboflavin_synthase-like_b-brl"/>
</dbReference>
<feature type="domain" description="FAD-binding FR-type" evidence="15">
    <location>
        <begin position="922"/>
        <end position="1153"/>
    </location>
</feature>
<dbReference type="CDD" id="cd06207">
    <property type="entry name" value="CyPoR_like"/>
    <property type="match status" value="1"/>
</dbReference>
<dbReference type="PRINTS" id="PR00371">
    <property type="entry name" value="FPNCR"/>
</dbReference>
<dbReference type="SUPFAM" id="SSF53323">
    <property type="entry name" value="Pyruvate-ferredoxin oxidoreductase, PFOR, domain III"/>
    <property type="match status" value="1"/>
</dbReference>
<dbReference type="PANTHER" id="PTHR19384">
    <property type="entry name" value="NITRIC OXIDE SYNTHASE-RELATED"/>
    <property type="match status" value="1"/>
</dbReference>
<keyword evidence="8" id="KW-0274">FAD</keyword>
<keyword evidence="10" id="KW-0249">Electron transport</keyword>
<dbReference type="InterPro" id="IPR003097">
    <property type="entry name" value="CysJ-like_FAD-binding"/>
</dbReference>
<comment type="cofactor">
    <cofactor evidence="2">
        <name>FAD</name>
        <dbReference type="ChEBI" id="CHEBI:57692"/>
    </cofactor>
</comment>
<dbReference type="GO" id="GO:0004783">
    <property type="term" value="F:sulfite reductase (NADPH) activity"/>
    <property type="evidence" value="ECO:0007669"/>
    <property type="project" value="UniProtKB-EC"/>
</dbReference>
<dbReference type="PANTHER" id="PTHR19384:SF109">
    <property type="entry name" value="SULFITE REDUCTASE [NADPH] FLAVOPROTEIN COMPONENT"/>
    <property type="match status" value="1"/>
</dbReference>
<dbReference type="Gene3D" id="2.40.30.10">
    <property type="entry name" value="Translation factors"/>
    <property type="match status" value="1"/>
</dbReference>
<keyword evidence="7" id="KW-0288">FMN</keyword>
<dbReference type="InterPro" id="IPR023173">
    <property type="entry name" value="NADPH_Cyt_P450_Rdtase_alpha"/>
</dbReference>
<evidence type="ECO:0000256" key="9">
    <source>
        <dbReference type="ARBA" id="ARBA00022857"/>
    </source>
</evidence>
<keyword evidence="5" id="KW-0813">Transport</keyword>
<dbReference type="InterPro" id="IPR017927">
    <property type="entry name" value="FAD-bd_FR_type"/>
</dbReference>
<proteinExistence type="predicted"/>
<dbReference type="InterPro" id="IPR039261">
    <property type="entry name" value="FNR_nucleotide-bd"/>
</dbReference>
<dbReference type="SUPFAM" id="SSF63380">
    <property type="entry name" value="Riboflavin synthase domain-like"/>
    <property type="match status" value="1"/>
</dbReference>
<dbReference type="Gene3D" id="1.20.990.10">
    <property type="entry name" value="NADPH-cytochrome p450 Reductase, Chain A, domain 3"/>
    <property type="match status" value="1"/>
</dbReference>
<dbReference type="SUPFAM" id="SSF52343">
    <property type="entry name" value="Ferredoxin reductase-like, C-terminal NADP-linked domain"/>
    <property type="match status" value="1"/>
</dbReference>
<dbReference type="InterPro" id="IPR009014">
    <property type="entry name" value="Transketo_C/PFOR_II"/>
</dbReference>
<evidence type="ECO:0000259" key="15">
    <source>
        <dbReference type="PROSITE" id="PS51384"/>
    </source>
</evidence>
<evidence type="ECO:0000256" key="1">
    <source>
        <dbReference type="ARBA" id="ARBA00001917"/>
    </source>
</evidence>
<evidence type="ECO:0000313" key="17">
    <source>
        <dbReference type="Proteomes" id="UP000053758"/>
    </source>
</evidence>
<comment type="function">
    <text evidence="13">This enzyme catalyzes the 6-electron reduction of sulfite to sulfide. This is one of several activities required for the biosynthesis of L-cysteine from sulfate.</text>
</comment>
<feature type="compositionally biased region" description="Low complexity" evidence="14">
    <location>
        <begin position="172"/>
        <end position="182"/>
    </location>
</feature>
<evidence type="ECO:0000313" key="16">
    <source>
        <dbReference type="EMBL" id="GAK65465.1"/>
    </source>
</evidence>
<evidence type="ECO:0000256" key="8">
    <source>
        <dbReference type="ARBA" id="ARBA00022827"/>
    </source>
</evidence>
<comment type="catalytic activity">
    <reaction evidence="12">
        <text>hydrogen sulfide + 3 NADP(+) + 3 H2O = sulfite + 3 NADPH + 4 H(+)</text>
        <dbReference type="Rhea" id="RHEA:13801"/>
        <dbReference type="ChEBI" id="CHEBI:15377"/>
        <dbReference type="ChEBI" id="CHEBI:15378"/>
        <dbReference type="ChEBI" id="CHEBI:17359"/>
        <dbReference type="ChEBI" id="CHEBI:29919"/>
        <dbReference type="ChEBI" id="CHEBI:57783"/>
        <dbReference type="ChEBI" id="CHEBI:58349"/>
        <dbReference type="EC" id="1.8.1.2"/>
    </reaction>
</comment>
<dbReference type="GO" id="GO:0050660">
    <property type="term" value="F:flavin adenine dinucleotide binding"/>
    <property type="evidence" value="ECO:0007669"/>
    <property type="project" value="TreeGrafter"/>
</dbReference>
<dbReference type="Pfam" id="PF00175">
    <property type="entry name" value="NAD_binding_1"/>
    <property type="match status" value="1"/>
</dbReference>
<dbReference type="Gene3D" id="3.40.50.970">
    <property type="match status" value="1"/>
</dbReference>
<keyword evidence="9" id="KW-0521">NADP</keyword>
<dbReference type="RefSeq" id="XP_014656128.1">
    <property type="nucleotide sequence ID" value="XM_014800642.1"/>
</dbReference>
<dbReference type="InterPro" id="IPR001709">
    <property type="entry name" value="Flavoprot_Pyr_Nucl_cyt_Rdtase"/>
</dbReference>
<evidence type="ECO:0000256" key="10">
    <source>
        <dbReference type="ARBA" id="ARBA00022982"/>
    </source>
</evidence>
<evidence type="ECO:0000256" key="14">
    <source>
        <dbReference type="SAM" id="MobiDB-lite"/>
    </source>
</evidence>